<dbReference type="InterPro" id="IPR029058">
    <property type="entry name" value="AB_hydrolase_fold"/>
</dbReference>
<dbReference type="InterPro" id="IPR000639">
    <property type="entry name" value="Epox_hydrolase-like"/>
</dbReference>
<evidence type="ECO:0000259" key="2">
    <source>
        <dbReference type="Pfam" id="PF00561"/>
    </source>
</evidence>
<dbReference type="PANTHER" id="PTHR42977">
    <property type="entry name" value="HYDROLASE-RELATED"/>
    <property type="match status" value="1"/>
</dbReference>
<proteinExistence type="predicted"/>
<keyword evidence="4" id="KW-1185">Reference proteome</keyword>
<reference evidence="3" key="1">
    <citation type="submission" date="2014-03" db="EMBL/GenBank/DDBJ databases">
        <authorList>
            <person name="Casaregola S."/>
        </authorList>
    </citation>
    <scope>NUCLEOTIDE SEQUENCE [LARGE SCALE GENOMIC DNA]</scope>
    <source>
        <strain evidence="3">CLIB 918</strain>
    </source>
</reference>
<dbReference type="PANTHER" id="PTHR42977:SF3">
    <property type="entry name" value="AB HYDROLASE-1 DOMAIN-CONTAINING PROTEIN"/>
    <property type="match status" value="1"/>
</dbReference>
<organism evidence="3 4">
    <name type="scientific">Geotrichum candidum</name>
    <name type="common">Oospora lactis</name>
    <name type="synonym">Dipodascus geotrichum</name>
    <dbReference type="NCBI Taxonomy" id="1173061"/>
    <lineage>
        <taxon>Eukaryota</taxon>
        <taxon>Fungi</taxon>
        <taxon>Dikarya</taxon>
        <taxon>Ascomycota</taxon>
        <taxon>Saccharomycotina</taxon>
        <taxon>Dipodascomycetes</taxon>
        <taxon>Dipodascales</taxon>
        <taxon>Dipodascaceae</taxon>
        <taxon>Geotrichum</taxon>
    </lineage>
</organism>
<name>A0A0J9XGQ1_GEOCN</name>
<keyword evidence="1 3" id="KW-0378">Hydrolase</keyword>
<dbReference type="OrthoDB" id="284184at2759"/>
<dbReference type="SUPFAM" id="SSF53474">
    <property type="entry name" value="alpha/beta-Hydrolases"/>
    <property type="match status" value="1"/>
</dbReference>
<dbReference type="PRINTS" id="PR00412">
    <property type="entry name" value="EPOXHYDRLASE"/>
</dbReference>
<dbReference type="InterPro" id="IPR051340">
    <property type="entry name" value="Haloalkane_dehalogenase"/>
</dbReference>
<dbReference type="Pfam" id="PF00561">
    <property type="entry name" value="Abhydrolase_1"/>
    <property type="match status" value="1"/>
</dbReference>
<accession>A0A0J9XGQ1</accession>
<comment type="caution">
    <text evidence="3">The sequence shown here is derived from an EMBL/GenBank/DDBJ whole genome shotgun (WGS) entry which is preliminary data.</text>
</comment>
<feature type="non-terminal residue" evidence="3">
    <location>
        <position position="325"/>
    </location>
</feature>
<feature type="domain" description="AB hydrolase-1" evidence="2">
    <location>
        <begin position="32"/>
        <end position="304"/>
    </location>
</feature>
<dbReference type="Gene3D" id="3.40.50.1820">
    <property type="entry name" value="alpha/beta hydrolase"/>
    <property type="match status" value="1"/>
</dbReference>
<evidence type="ECO:0000313" key="4">
    <source>
        <dbReference type="Proteomes" id="UP000242525"/>
    </source>
</evidence>
<evidence type="ECO:0000313" key="3">
    <source>
        <dbReference type="EMBL" id="CDO56732.1"/>
    </source>
</evidence>
<gene>
    <name evidence="3" type="ORF">BN980_GECA16s02144g</name>
</gene>
<dbReference type="Proteomes" id="UP000242525">
    <property type="component" value="Unassembled WGS sequence"/>
</dbReference>
<dbReference type="GO" id="GO:0004301">
    <property type="term" value="F:epoxide hydrolase activity"/>
    <property type="evidence" value="ECO:0007669"/>
    <property type="project" value="TreeGrafter"/>
</dbReference>
<evidence type="ECO:0000256" key="1">
    <source>
        <dbReference type="ARBA" id="ARBA00022801"/>
    </source>
</evidence>
<dbReference type="EMBL" id="CCBN010000016">
    <property type="protein sequence ID" value="CDO56732.1"/>
    <property type="molecule type" value="Genomic_DNA"/>
</dbReference>
<dbReference type="AlphaFoldDB" id="A0A0J9XGQ1"/>
<dbReference type="InterPro" id="IPR000073">
    <property type="entry name" value="AB_hydrolase_1"/>
</dbReference>
<dbReference type="STRING" id="1173061.A0A0J9XGQ1"/>
<protein>
    <submittedName>
        <fullName evidence="3">Similar to Saccharomyces cerevisiae YNR064C Epoxide hydrolase (Partial)</fullName>
    </submittedName>
</protein>
<sequence>MRSCTKTLANGVEMYYKESILSSSHIITGETSVLLLHGFPTSSNYFRNLLPLVAAEGHRVVAPDLPGFGVTKCPDTRFTFSLKKIAETIVLLIDSLELGNALIIYCHGEYGTQVGLRVVQYKPENVIGLIVQNGTAYMESRLKPRLFSEFESCVPLPYANQQGSSSSKKLYENGQFKPRSCLSSARNLYSPSQSTSFPGFQKKPDFSHKFPHVVDMHAVLLDYYFLSRPGQPYIQQQLHKDYIQQITQQSTPGSVWLRTTNTPVLVLWGTHDPLLAQEATLDAFKRDCRFFSCRTFDRGGHFAVEYYPGEIATCIHEFIQKNCSV</sequence>